<keyword evidence="2" id="KW-1185">Reference proteome</keyword>
<dbReference type="EMBL" id="JBIYDN010000035">
    <property type="protein sequence ID" value="MFK4447471.1"/>
    <property type="molecule type" value="Genomic_DNA"/>
</dbReference>
<sequence length="334" mass="33095">MRKLFVSLLALIPIACFGITYTPLPLISSAGSTSGQVIASTGPSSAPAWTTVTLSGLGGLAATNNLSDLMNASTARTNLGLGTGAVVNTGTSGAVIPLLSTANTWALAQTFTVRPTFNGNTPYDTGNLTIGNYLTTASATSTYATIAQATTALAATGGSINGVTVGQATPLAGSFTTLSATSTVTIPSGTTFNQPNIVGGTSGTAAPSGAIGQWLTVTGTSIAVTTSGITQSAISYSLPAGDYDVQSVITVAPAGTTNVSFAYAGVGTSATSLGALGAYVQTPWSATAGQGGTIASPVSQILISATTTIYATTNVSFGTSTCNVTGYLRFRRLH</sequence>
<comment type="caution">
    <text evidence="1">The sequence shown here is derived from an EMBL/GenBank/DDBJ whole genome shotgun (WGS) entry which is preliminary data.</text>
</comment>
<dbReference type="Proteomes" id="UP001620514">
    <property type="component" value="Unassembled WGS sequence"/>
</dbReference>
<gene>
    <name evidence="1" type="ORF">ABH943_007507</name>
</gene>
<evidence type="ECO:0000313" key="2">
    <source>
        <dbReference type="Proteomes" id="UP001620514"/>
    </source>
</evidence>
<dbReference type="RefSeq" id="WP_404613119.1">
    <property type="nucleotide sequence ID" value="NZ_JBIYDN010000035.1"/>
</dbReference>
<name>A0ABW8MUS6_9BURK</name>
<organism evidence="1 2">
    <name type="scientific">Caballeronia udeis</name>
    <dbReference type="NCBI Taxonomy" id="1232866"/>
    <lineage>
        <taxon>Bacteria</taxon>
        <taxon>Pseudomonadati</taxon>
        <taxon>Pseudomonadota</taxon>
        <taxon>Betaproteobacteria</taxon>
        <taxon>Burkholderiales</taxon>
        <taxon>Burkholderiaceae</taxon>
        <taxon>Caballeronia</taxon>
    </lineage>
</organism>
<accession>A0ABW8MUS6</accession>
<evidence type="ECO:0000313" key="1">
    <source>
        <dbReference type="EMBL" id="MFK4447471.1"/>
    </source>
</evidence>
<protein>
    <submittedName>
        <fullName evidence="1">Uncharacterized protein</fullName>
    </submittedName>
</protein>
<reference evidence="1 2" key="1">
    <citation type="submission" date="2024-11" db="EMBL/GenBank/DDBJ databases">
        <title>Using genomics to understand microbial adaptation to soil warming.</title>
        <authorList>
            <person name="Deangelis K.M. PhD."/>
        </authorList>
    </citation>
    <scope>NUCLEOTIDE SEQUENCE [LARGE SCALE GENOMIC DNA]</scope>
    <source>
        <strain evidence="1 2">GAS97</strain>
    </source>
</reference>
<proteinExistence type="predicted"/>